<evidence type="ECO:0000313" key="2">
    <source>
        <dbReference type="Proteomes" id="UP000054018"/>
    </source>
</evidence>
<gene>
    <name evidence="1" type="ORF">PISMIDRAFT_683032</name>
</gene>
<protein>
    <submittedName>
        <fullName evidence="1">Uncharacterized protein</fullName>
    </submittedName>
</protein>
<proteinExistence type="predicted"/>
<dbReference type="AlphaFoldDB" id="A0A0C9ZHV5"/>
<dbReference type="Proteomes" id="UP000054018">
    <property type="component" value="Unassembled WGS sequence"/>
</dbReference>
<organism evidence="1 2">
    <name type="scientific">Pisolithus microcarpus 441</name>
    <dbReference type="NCBI Taxonomy" id="765257"/>
    <lineage>
        <taxon>Eukaryota</taxon>
        <taxon>Fungi</taxon>
        <taxon>Dikarya</taxon>
        <taxon>Basidiomycota</taxon>
        <taxon>Agaricomycotina</taxon>
        <taxon>Agaricomycetes</taxon>
        <taxon>Agaricomycetidae</taxon>
        <taxon>Boletales</taxon>
        <taxon>Sclerodermatineae</taxon>
        <taxon>Pisolithaceae</taxon>
        <taxon>Pisolithus</taxon>
    </lineage>
</organism>
<reference evidence="2" key="2">
    <citation type="submission" date="2015-01" db="EMBL/GenBank/DDBJ databases">
        <title>Evolutionary Origins and Diversification of the Mycorrhizal Mutualists.</title>
        <authorList>
            <consortium name="DOE Joint Genome Institute"/>
            <consortium name="Mycorrhizal Genomics Consortium"/>
            <person name="Kohler A."/>
            <person name="Kuo A."/>
            <person name="Nagy L.G."/>
            <person name="Floudas D."/>
            <person name="Copeland A."/>
            <person name="Barry K.W."/>
            <person name="Cichocki N."/>
            <person name="Veneault-Fourrey C."/>
            <person name="LaButti K."/>
            <person name="Lindquist E.A."/>
            <person name="Lipzen A."/>
            <person name="Lundell T."/>
            <person name="Morin E."/>
            <person name="Murat C."/>
            <person name="Riley R."/>
            <person name="Ohm R."/>
            <person name="Sun H."/>
            <person name="Tunlid A."/>
            <person name="Henrissat B."/>
            <person name="Grigoriev I.V."/>
            <person name="Hibbett D.S."/>
            <person name="Martin F."/>
        </authorList>
    </citation>
    <scope>NUCLEOTIDE SEQUENCE [LARGE SCALE GENOMIC DNA]</scope>
    <source>
        <strain evidence="2">441</strain>
    </source>
</reference>
<dbReference type="HOGENOM" id="CLU_1563489_0_0_1"/>
<accession>A0A0C9ZHV5</accession>
<evidence type="ECO:0000313" key="1">
    <source>
        <dbReference type="EMBL" id="KIK19563.1"/>
    </source>
</evidence>
<feature type="non-terminal residue" evidence="1">
    <location>
        <position position="1"/>
    </location>
</feature>
<dbReference type="EMBL" id="KN833782">
    <property type="protein sequence ID" value="KIK19563.1"/>
    <property type="molecule type" value="Genomic_DNA"/>
</dbReference>
<name>A0A0C9ZHV5_9AGAM</name>
<reference evidence="1 2" key="1">
    <citation type="submission" date="2014-04" db="EMBL/GenBank/DDBJ databases">
        <authorList>
            <consortium name="DOE Joint Genome Institute"/>
            <person name="Kuo A."/>
            <person name="Kohler A."/>
            <person name="Costa M.D."/>
            <person name="Nagy L.G."/>
            <person name="Floudas D."/>
            <person name="Copeland A."/>
            <person name="Barry K.W."/>
            <person name="Cichocki N."/>
            <person name="Veneault-Fourrey C."/>
            <person name="LaButti K."/>
            <person name="Lindquist E.A."/>
            <person name="Lipzen A."/>
            <person name="Lundell T."/>
            <person name="Morin E."/>
            <person name="Murat C."/>
            <person name="Sun H."/>
            <person name="Tunlid A."/>
            <person name="Henrissat B."/>
            <person name="Grigoriev I.V."/>
            <person name="Hibbett D.S."/>
            <person name="Martin F."/>
            <person name="Nordberg H.P."/>
            <person name="Cantor M.N."/>
            <person name="Hua S.X."/>
        </authorList>
    </citation>
    <scope>NUCLEOTIDE SEQUENCE [LARGE SCALE GENOMIC DNA]</scope>
    <source>
        <strain evidence="1 2">441</strain>
    </source>
</reference>
<sequence>MYHFSGWLSFFYIQLGNYQNDNDTGPSRLRATAKNFKMTIYRKENHRSPLPSLDQAVVSRLLWIWSNVMEPKNIVEHCYYTCQNIDLGLVGLSSTSQKRYFLSGHTWDRSGPRAYKDPWSFRNGTSYLVSSVTCANTKKRGRSQPSTPPTHLLRSPSLSLACPVLLSATYI</sequence>
<keyword evidence="2" id="KW-1185">Reference proteome</keyword>